<organism evidence="1 2">
    <name type="scientific">Candidatus Sungbacteria bacterium RIFCSPHIGHO2_02_FULL_49_12</name>
    <dbReference type="NCBI Taxonomy" id="1802271"/>
    <lineage>
        <taxon>Bacteria</taxon>
        <taxon>Candidatus Sungiibacteriota</taxon>
    </lineage>
</organism>
<comment type="caution">
    <text evidence="1">The sequence shown here is derived from an EMBL/GenBank/DDBJ whole genome shotgun (WGS) entry which is preliminary data.</text>
</comment>
<reference evidence="1 2" key="1">
    <citation type="journal article" date="2016" name="Nat. Commun.">
        <title>Thousands of microbial genomes shed light on interconnected biogeochemical processes in an aquifer system.</title>
        <authorList>
            <person name="Anantharaman K."/>
            <person name="Brown C.T."/>
            <person name="Hug L.A."/>
            <person name="Sharon I."/>
            <person name="Castelle C.J."/>
            <person name="Probst A.J."/>
            <person name="Thomas B.C."/>
            <person name="Singh A."/>
            <person name="Wilkins M.J."/>
            <person name="Karaoz U."/>
            <person name="Brodie E.L."/>
            <person name="Williams K.H."/>
            <person name="Hubbard S.S."/>
            <person name="Banfield J.F."/>
        </authorList>
    </citation>
    <scope>NUCLEOTIDE SEQUENCE [LARGE SCALE GENOMIC DNA]</scope>
</reference>
<dbReference type="Proteomes" id="UP000177362">
    <property type="component" value="Unassembled WGS sequence"/>
</dbReference>
<proteinExistence type="predicted"/>
<sequence length="87" mass="9991">MEIAEYLGLDLSKARDWKVLGISGGPLPQKITTVEMQIKHLEKKFLSEVGFVTGLNTVALLGQKNFFELHRIKFEKDHDTFELIPKY</sequence>
<gene>
    <name evidence="1" type="ORF">A3C11_00175</name>
</gene>
<name>A0A1G2KTP4_9BACT</name>
<protein>
    <submittedName>
        <fullName evidence="1">Uncharacterized protein</fullName>
    </submittedName>
</protein>
<dbReference type="EMBL" id="MHQJ01000008">
    <property type="protein sequence ID" value="OHA01759.1"/>
    <property type="molecule type" value="Genomic_DNA"/>
</dbReference>
<dbReference type="AlphaFoldDB" id="A0A1G2KTP4"/>
<evidence type="ECO:0000313" key="2">
    <source>
        <dbReference type="Proteomes" id="UP000177362"/>
    </source>
</evidence>
<accession>A0A1G2KTP4</accession>
<evidence type="ECO:0000313" key="1">
    <source>
        <dbReference type="EMBL" id="OHA01759.1"/>
    </source>
</evidence>